<name>A0A3N4LJ27_9PEZI</name>
<gene>
    <name evidence="2" type="ORF">L211DRAFT_839160</name>
</gene>
<sequence>MNFIRTLVFANAWAASLVLILSELLTARGAWDIMAGGRNFRDAVIRDCGEPGECVCGEALSLRVWMIVEILSDRFDIKNLDKGY</sequence>
<keyword evidence="1" id="KW-1133">Transmembrane helix</keyword>
<accession>A0A3N4LJ27</accession>
<dbReference type="InParanoid" id="A0A3N4LJ27"/>
<keyword evidence="3" id="KW-1185">Reference proteome</keyword>
<evidence type="ECO:0000313" key="2">
    <source>
        <dbReference type="EMBL" id="RPB22766.1"/>
    </source>
</evidence>
<keyword evidence="1" id="KW-0472">Membrane</keyword>
<reference evidence="2 3" key="1">
    <citation type="journal article" date="2018" name="Nat. Ecol. Evol.">
        <title>Pezizomycetes genomes reveal the molecular basis of ectomycorrhizal truffle lifestyle.</title>
        <authorList>
            <person name="Murat C."/>
            <person name="Payen T."/>
            <person name="Noel B."/>
            <person name="Kuo A."/>
            <person name="Morin E."/>
            <person name="Chen J."/>
            <person name="Kohler A."/>
            <person name="Krizsan K."/>
            <person name="Balestrini R."/>
            <person name="Da Silva C."/>
            <person name="Montanini B."/>
            <person name="Hainaut M."/>
            <person name="Levati E."/>
            <person name="Barry K.W."/>
            <person name="Belfiori B."/>
            <person name="Cichocki N."/>
            <person name="Clum A."/>
            <person name="Dockter R.B."/>
            <person name="Fauchery L."/>
            <person name="Guy J."/>
            <person name="Iotti M."/>
            <person name="Le Tacon F."/>
            <person name="Lindquist E.A."/>
            <person name="Lipzen A."/>
            <person name="Malagnac F."/>
            <person name="Mello A."/>
            <person name="Molinier V."/>
            <person name="Miyauchi S."/>
            <person name="Poulain J."/>
            <person name="Riccioni C."/>
            <person name="Rubini A."/>
            <person name="Sitrit Y."/>
            <person name="Splivallo R."/>
            <person name="Traeger S."/>
            <person name="Wang M."/>
            <person name="Zifcakova L."/>
            <person name="Wipf D."/>
            <person name="Zambonelli A."/>
            <person name="Paolocci F."/>
            <person name="Nowrousian M."/>
            <person name="Ottonello S."/>
            <person name="Baldrian P."/>
            <person name="Spatafora J.W."/>
            <person name="Henrissat B."/>
            <person name="Nagy L.G."/>
            <person name="Aury J.M."/>
            <person name="Wincker P."/>
            <person name="Grigoriev I.V."/>
            <person name="Bonfante P."/>
            <person name="Martin F.M."/>
        </authorList>
    </citation>
    <scope>NUCLEOTIDE SEQUENCE [LARGE SCALE GENOMIC DNA]</scope>
    <source>
        <strain evidence="2 3">ATCC MYA-4762</strain>
    </source>
</reference>
<proteinExistence type="predicted"/>
<dbReference type="EMBL" id="ML121549">
    <property type="protein sequence ID" value="RPB22766.1"/>
    <property type="molecule type" value="Genomic_DNA"/>
</dbReference>
<protein>
    <submittedName>
        <fullName evidence="2">Uncharacterized protein</fullName>
    </submittedName>
</protein>
<dbReference type="Proteomes" id="UP000267821">
    <property type="component" value="Unassembled WGS sequence"/>
</dbReference>
<evidence type="ECO:0000313" key="3">
    <source>
        <dbReference type="Proteomes" id="UP000267821"/>
    </source>
</evidence>
<evidence type="ECO:0000256" key="1">
    <source>
        <dbReference type="SAM" id="Phobius"/>
    </source>
</evidence>
<feature type="transmembrane region" description="Helical" evidence="1">
    <location>
        <begin position="12"/>
        <end position="31"/>
    </location>
</feature>
<organism evidence="2 3">
    <name type="scientific">Terfezia boudieri ATCC MYA-4762</name>
    <dbReference type="NCBI Taxonomy" id="1051890"/>
    <lineage>
        <taxon>Eukaryota</taxon>
        <taxon>Fungi</taxon>
        <taxon>Dikarya</taxon>
        <taxon>Ascomycota</taxon>
        <taxon>Pezizomycotina</taxon>
        <taxon>Pezizomycetes</taxon>
        <taxon>Pezizales</taxon>
        <taxon>Pezizaceae</taxon>
        <taxon>Terfezia</taxon>
    </lineage>
</organism>
<keyword evidence="1" id="KW-0812">Transmembrane</keyword>
<dbReference type="AlphaFoldDB" id="A0A3N4LJ27"/>